<dbReference type="InterPro" id="IPR027417">
    <property type="entry name" value="P-loop_NTPase"/>
</dbReference>
<accession>A0AAD6S1C2</accession>
<reference evidence="1" key="1">
    <citation type="submission" date="2023-03" db="EMBL/GenBank/DDBJ databases">
        <title>Massive genome expansion in bonnet fungi (Mycena s.s.) driven by repeated elements and novel gene families across ecological guilds.</title>
        <authorList>
            <consortium name="Lawrence Berkeley National Laboratory"/>
            <person name="Harder C.B."/>
            <person name="Miyauchi S."/>
            <person name="Viragh M."/>
            <person name="Kuo A."/>
            <person name="Thoen E."/>
            <person name="Andreopoulos B."/>
            <person name="Lu D."/>
            <person name="Skrede I."/>
            <person name="Drula E."/>
            <person name="Henrissat B."/>
            <person name="Morin E."/>
            <person name="Kohler A."/>
            <person name="Barry K."/>
            <person name="LaButti K."/>
            <person name="Morin E."/>
            <person name="Salamov A."/>
            <person name="Lipzen A."/>
            <person name="Mereny Z."/>
            <person name="Hegedus B."/>
            <person name="Baldrian P."/>
            <person name="Stursova M."/>
            <person name="Weitz H."/>
            <person name="Taylor A."/>
            <person name="Grigoriev I.V."/>
            <person name="Nagy L.G."/>
            <person name="Martin F."/>
            <person name="Kauserud H."/>
        </authorList>
    </citation>
    <scope>NUCLEOTIDE SEQUENCE</scope>
    <source>
        <strain evidence="1">CBHHK200</strain>
    </source>
</reference>
<dbReference type="AlphaFoldDB" id="A0AAD6S1C2"/>
<proteinExistence type="predicted"/>
<organism evidence="1 2">
    <name type="scientific">Mycena alexandri</name>
    <dbReference type="NCBI Taxonomy" id="1745969"/>
    <lineage>
        <taxon>Eukaryota</taxon>
        <taxon>Fungi</taxon>
        <taxon>Dikarya</taxon>
        <taxon>Basidiomycota</taxon>
        <taxon>Agaricomycotina</taxon>
        <taxon>Agaricomycetes</taxon>
        <taxon>Agaricomycetidae</taxon>
        <taxon>Agaricales</taxon>
        <taxon>Marasmiineae</taxon>
        <taxon>Mycenaceae</taxon>
        <taxon>Mycena</taxon>
    </lineage>
</organism>
<gene>
    <name evidence="1" type="ORF">C8F04DRAFT_1198151</name>
</gene>
<protein>
    <submittedName>
        <fullName evidence="1">Uncharacterized protein</fullName>
    </submittedName>
</protein>
<dbReference type="EMBL" id="JARJCM010000310">
    <property type="protein sequence ID" value="KAJ7019019.1"/>
    <property type="molecule type" value="Genomic_DNA"/>
</dbReference>
<comment type="caution">
    <text evidence="1">The sequence shown here is derived from an EMBL/GenBank/DDBJ whole genome shotgun (WGS) entry which is preliminary data.</text>
</comment>
<dbReference type="SUPFAM" id="SSF52540">
    <property type="entry name" value="P-loop containing nucleoside triphosphate hydrolases"/>
    <property type="match status" value="1"/>
</dbReference>
<evidence type="ECO:0000313" key="2">
    <source>
        <dbReference type="Proteomes" id="UP001218188"/>
    </source>
</evidence>
<name>A0AAD6S1C2_9AGAR</name>
<dbReference type="Proteomes" id="UP001218188">
    <property type="component" value="Unassembled WGS sequence"/>
</dbReference>
<dbReference type="Gene3D" id="3.40.50.300">
    <property type="entry name" value="P-loop containing nucleotide triphosphate hydrolases"/>
    <property type="match status" value="1"/>
</dbReference>
<sequence>MVFAQSVAEAKELAWIFGMEALYAGQDEEKKAELFNDRITGEKEIIVSTSLLASGTDYTHVCNIVFFHLMFTAFDQQQGGRRRDESRAVFGKGDAIMSKMPDVGFTSRKEKMGGTYMRTPGWPMAVAKAWNWVTRAWNEHLRSANFQYLQWVVPQLGQTERSVGALHLKPKWDKCFGKGRTEGGRK</sequence>
<keyword evidence="2" id="KW-1185">Reference proteome</keyword>
<evidence type="ECO:0000313" key="1">
    <source>
        <dbReference type="EMBL" id="KAJ7019019.1"/>
    </source>
</evidence>